<dbReference type="Pfam" id="PF00931">
    <property type="entry name" value="NB-ARC"/>
    <property type="match status" value="1"/>
</dbReference>
<dbReference type="PANTHER" id="PTHR22845">
    <property type="entry name" value="APOPTOTIC PROTEASE-ACTIVATING FACTOR 1"/>
    <property type="match status" value="1"/>
</dbReference>
<feature type="domain" description="NB-ARC" evidence="1">
    <location>
        <begin position="54"/>
        <end position="207"/>
    </location>
</feature>
<reference evidence="3" key="1">
    <citation type="submission" date="2019-09" db="EMBL/GenBank/DDBJ databases">
        <title>Antimicrobial potential of Antarctic Bacteria.</title>
        <authorList>
            <person name="Benaud N."/>
            <person name="Edwards R.J."/>
            <person name="Ferrari B.C."/>
        </authorList>
    </citation>
    <scope>NUCLEOTIDE SEQUENCE [LARGE SCALE GENOMIC DNA]</scope>
    <source>
        <strain evidence="3">SPB151</strain>
    </source>
</reference>
<dbReference type="Gene3D" id="3.40.50.300">
    <property type="entry name" value="P-loop containing nucleotide triphosphate hydrolases"/>
    <property type="match status" value="1"/>
</dbReference>
<proteinExistence type="predicted"/>
<dbReference type="SUPFAM" id="SSF48452">
    <property type="entry name" value="TPR-like"/>
    <property type="match status" value="1"/>
</dbReference>
<dbReference type="PRINTS" id="PR00364">
    <property type="entry name" value="DISEASERSIST"/>
</dbReference>
<dbReference type="RefSeq" id="WP_185447127.1">
    <property type="nucleotide sequence ID" value="NZ_CP043661.1"/>
</dbReference>
<organism evidence="2 3">
    <name type="scientific">Kribbella qitaiheensis</name>
    <dbReference type="NCBI Taxonomy" id="1544730"/>
    <lineage>
        <taxon>Bacteria</taxon>
        <taxon>Bacillati</taxon>
        <taxon>Actinomycetota</taxon>
        <taxon>Actinomycetes</taxon>
        <taxon>Propionibacteriales</taxon>
        <taxon>Kribbellaceae</taxon>
        <taxon>Kribbella</taxon>
    </lineage>
</organism>
<dbReference type="Proteomes" id="UP000515563">
    <property type="component" value="Chromosome"/>
</dbReference>
<dbReference type="SUPFAM" id="SSF52540">
    <property type="entry name" value="P-loop containing nucleoside triphosphate hydrolases"/>
    <property type="match status" value="1"/>
</dbReference>
<dbReference type="GO" id="GO:0043531">
    <property type="term" value="F:ADP binding"/>
    <property type="evidence" value="ECO:0007669"/>
    <property type="project" value="InterPro"/>
</dbReference>
<dbReference type="AlphaFoldDB" id="A0A7G6WW15"/>
<gene>
    <name evidence="2" type="ORF">F1D05_10090</name>
</gene>
<dbReference type="KEGG" id="kqi:F1D05_10090"/>
<sequence length="689" mass="74899">MQPEDDGSRLSHAFGQSVPALNAVRFPIAARIWAVPAPVGNFVNRTEYVEIVRRLAASLRTGPCVLAIHGVSGSGKSALLDRLADGVSEHFDDAIRLSLRGFRTDSMADVLGYVLGELGIDLNDVGPDVASRHGRLLSATKDRRILMLVDDASEGSQIRLLTPNSPGAMVIAAGSIRLDDLATDGAVVKRLDGLDPEHALELLTAILGAERAKGAASAVARLVDLCSGSPLGLKTVAQHLLLRTDLSLTDLVSQLESRAGQVEPGPAIPALRRAMTAIFDSAYEFLMLDEAKIAYRALGAVPGDRWPKEVVHTVLADANIDIDAALGRLIQLDFLRPVAGGYEMPYLIGRHAEQIAARTPHGDRDQLRATVIRCWLSLAAAADRGVQRERFRVTPVTLRVGADFTSPKDAMEWLENWHDAIFEIVQEAAAQGLDTEAWQLFEACWPFHTSHNRYDEWIKAGTIAVEAAERSQNRRAVARSRSYLARGWMEQGGLGQAEVEIQRASERSSAIGDPALTASVLDFEGQLRLRQAQPDAALACFTESLRINQQLGDQRGIALQYQFCGRSLYSLGRDDEALAVLAKAWQLIQPFADHRAESKILYSTAQVLSALGRPDEAVGALTDALTRVTELGRTSLVVPLLDMLVQLAREAGDRTAEVSYLRKLQEVHTSAGDPRLADVQARLQELNGD</sequence>
<evidence type="ECO:0000259" key="1">
    <source>
        <dbReference type="Pfam" id="PF00931"/>
    </source>
</evidence>
<name>A0A7G6WW15_9ACTN</name>
<evidence type="ECO:0000313" key="2">
    <source>
        <dbReference type="EMBL" id="QNE18180.1"/>
    </source>
</evidence>
<dbReference type="InterPro" id="IPR002182">
    <property type="entry name" value="NB-ARC"/>
</dbReference>
<keyword evidence="3" id="KW-1185">Reference proteome</keyword>
<dbReference type="InterPro" id="IPR027417">
    <property type="entry name" value="P-loop_NTPase"/>
</dbReference>
<dbReference type="PANTHER" id="PTHR22845:SF5">
    <property type="entry name" value="APOPTOTIC PROTEASE-ACTIVATING FACTOR 1"/>
    <property type="match status" value="1"/>
</dbReference>
<dbReference type="EMBL" id="CP043661">
    <property type="protein sequence ID" value="QNE18180.1"/>
    <property type="molecule type" value="Genomic_DNA"/>
</dbReference>
<evidence type="ECO:0000313" key="3">
    <source>
        <dbReference type="Proteomes" id="UP000515563"/>
    </source>
</evidence>
<dbReference type="InterPro" id="IPR011990">
    <property type="entry name" value="TPR-like_helical_dom_sf"/>
</dbReference>
<dbReference type="Gene3D" id="1.25.40.10">
    <property type="entry name" value="Tetratricopeptide repeat domain"/>
    <property type="match status" value="1"/>
</dbReference>
<accession>A0A7G6WW15</accession>
<protein>
    <recommendedName>
        <fullName evidence="1">NB-ARC domain-containing protein</fullName>
    </recommendedName>
</protein>
<reference evidence="2 3" key="2">
    <citation type="journal article" date="2020" name="Microbiol. Resour. Announc.">
        <title>Antarctic desert soil bacteria exhibit high novel natural product potential, evaluated through long-read genome sequencing and comparative genomics.</title>
        <authorList>
            <person name="Benaud N."/>
            <person name="Edwards R.J."/>
            <person name="Amos T.G."/>
            <person name="D'Agostino P.M."/>
            <person name="Gutierrez-Chavez C."/>
            <person name="Montgomery K."/>
            <person name="Nicetic I."/>
            <person name="Ferrari B.C."/>
        </authorList>
    </citation>
    <scope>NUCLEOTIDE SEQUENCE [LARGE SCALE GENOMIC DNA]</scope>
    <source>
        <strain evidence="2 3">SPB151</strain>
    </source>
</reference>
<dbReference type="GO" id="GO:0005829">
    <property type="term" value="C:cytosol"/>
    <property type="evidence" value="ECO:0007669"/>
    <property type="project" value="UniProtKB-ARBA"/>
</dbReference>